<sequence>MRSETEMLELIKSTALTDDRIRAAWLEGSRANPNVPGDIFQDYDVVYIVKETESFREDRSWIDRFGERLYMQYPEDNVFYPSQPDRCYGWLIQFSDGNRLDLHVCTWEYASKEMELYIALVDKDGILPAGENRSDEIYWIRRPTQEEFSCTCNDFWWGLNSVAKGLWRKELPYVMDRLDFHMRPLLRRLLEWKIGMEQNFSVSAGKSGKYMSRFLDPQVYNSYLCTWSPARLPELWSAVWEMCHLFETTAQDVGGRMGFTYNSEEAECSRSYLARVQNLPEDAAEF</sequence>
<dbReference type="Gene3D" id="1.20.120.330">
    <property type="entry name" value="Nucleotidyltransferases domain 2"/>
    <property type="match status" value="1"/>
</dbReference>
<proteinExistence type="predicted"/>
<dbReference type="Proteomes" id="UP000823891">
    <property type="component" value="Unassembled WGS sequence"/>
</dbReference>
<dbReference type="SUPFAM" id="SSF81631">
    <property type="entry name" value="PAP/OAS1 substrate-binding domain"/>
    <property type="match status" value="1"/>
</dbReference>
<dbReference type="SUPFAM" id="SSF81301">
    <property type="entry name" value="Nucleotidyltransferase"/>
    <property type="match status" value="1"/>
</dbReference>
<dbReference type="InterPro" id="IPR043519">
    <property type="entry name" value="NT_sf"/>
</dbReference>
<dbReference type="AlphaFoldDB" id="A0A9D2NJE7"/>
<evidence type="ECO:0000313" key="2">
    <source>
        <dbReference type="Proteomes" id="UP000823891"/>
    </source>
</evidence>
<name>A0A9D2NJE7_9FIRM</name>
<comment type="caution">
    <text evidence="1">The sequence shown here is derived from an EMBL/GenBank/DDBJ whole genome shotgun (WGS) entry which is preliminary data.</text>
</comment>
<accession>A0A9D2NJE7</accession>
<dbReference type="EMBL" id="DWWS01000066">
    <property type="protein sequence ID" value="HJC25512.1"/>
    <property type="molecule type" value="Genomic_DNA"/>
</dbReference>
<evidence type="ECO:0000313" key="1">
    <source>
        <dbReference type="EMBL" id="HJC25512.1"/>
    </source>
</evidence>
<organism evidence="1 2">
    <name type="scientific">Candidatus Eisenbergiella merdavium</name>
    <dbReference type="NCBI Taxonomy" id="2838551"/>
    <lineage>
        <taxon>Bacteria</taxon>
        <taxon>Bacillati</taxon>
        <taxon>Bacillota</taxon>
        <taxon>Clostridia</taxon>
        <taxon>Lachnospirales</taxon>
        <taxon>Lachnospiraceae</taxon>
        <taxon>Eisenbergiella</taxon>
    </lineage>
</organism>
<dbReference type="Gene3D" id="3.30.460.10">
    <property type="entry name" value="Beta Polymerase, domain 2"/>
    <property type="match status" value="1"/>
</dbReference>
<reference evidence="1" key="2">
    <citation type="submission" date="2021-04" db="EMBL/GenBank/DDBJ databases">
        <authorList>
            <person name="Gilroy R."/>
        </authorList>
    </citation>
    <scope>NUCLEOTIDE SEQUENCE</scope>
    <source>
        <strain evidence="1">USAMLcec2-132</strain>
    </source>
</reference>
<gene>
    <name evidence="1" type="ORF">H9761_17750</name>
</gene>
<dbReference type="Pfam" id="PF04439">
    <property type="entry name" value="Adenyl_transf"/>
    <property type="match status" value="1"/>
</dbReference>
<reference evidence="1" key="1">
    <citation type="journal article" date="2021" name="PeerJ">
        <title>Extensive microbial diversity within the chicken gut microbiome revealed by metagenomics and culture.</title>
        <authorList>
            <person name="Gilroy R."/>
            <person name="Ravi A."/>
            <person name="Getino M."/>
            <person name="Pursley I."/>
            <person name="Horton D.L."/>
            <person name="Alikhan N.F."/>
            <person name="Baker D."/>
            <person name="Gharbi K."/>
            <person name="Hall N."/>
            <person name="Watson M."/>
            <person name="Adriaenssens E.M."/>
            <person name="Foster-Nyarko E."/>
            <person name="Jarju S."/>
            <person name="Secka A."/>
            <person name="Antonio M."/>
            <person name="Oren A."/>
            <person name="Chaudhuri R.R."/>
            <person name="La Ragione R."/>
            <person name="Hildebrand F."/>
            <person name="Pallen M.J."/>
        </authorList>
    </citation>
    <scope>NUCLEOTIDE SEQUENCE</scope>
    <source>
        <strain evidence="1">USAMLcec2-132</strain>
    </source>
</reference>
<protein>
    <submittedName>
        <fullName evidence="1">Aminoglycoside 6-adenylyltransferase</fullName>
    </submittedName>
</protein>
<dbReference type="InterPro" id="IPR007530">
    <property type="entry name" value="Aminoglycoside_adenylylTfrase"/>
</dbReference>